<dbReference type="Pfam" id="PF00440">
    <property type="entry name" value="TetR_N"/>
    <property type="match status" value="1"/>
</dbReference>
<evidence type="ECO:0000313" key="5">
    <source>
        <dbReference type="Proteomes" id="UP000824496"/>
    </source>
</evidence>
<accession>A0ABN6K6M9</accession>
<dbReference type="PANTHER" id="PTHR30055:SF235">
    <property type="entry name" value="TRANSCRIPTIONAL REGULATORY PROTEIN"/>
    <property type="match status" value="1"/>
</dbReference>
<dbReference type="PROSITE" id="PS50977">
    <property type="entry name" value="HTH_TETR_2"/>
    <property type="match status" value="1"/>
</dbReference>
<name>A0ABN6K6M9_9ACTO</name>
<evidence type="ECO:0000259" key="3">
    <source>
        <dbReference type="PROSITE" id="PS50977"/>
    </source>
</evidence>
<dbReference type="Gene3D" id="1.10.10.60">
    <property type="entry name" value="Homeodomain-like"/>
    <property type="match status" value="1"/>
</dbReference>
<dbReference type="SUPFAM" id="SSF46689">
    <property type="entry name" value="Homeodomain-like"/>
    <property type="match status" value="1"/>
</dbReference>
<dbReference type="InterPro" id="IPR009057">
    <property type="entry name" value="Homeodomain-like_sf"/>
</dbReference>
<dbReference type="InterPro" id="IPR050109">
    <property type="entry name" value="HTH-type_TetR-like_transc_reg"/>
</dbReference>
<gene>
    <name evidence="4" type="ORF">MANAM107_21610</name>
</gene>
<evidence type="ECO:0000256" key="1">
    <source>
        <dbReference type="ARBA" id="ARBA00023125"/>
    </source>
</evidence>
<feature type="domain" description="HTH tetR-type" evidence="3">
    <location>
        <begin position="16"/>
        <end position="75"/>
    </location>
</feature>
<dbReference type="EMBL" id="AP025017">
    <property type="protein sequence ID" value="BDA65327.1"/>
    <property type="molecule type" value="Genomic_DNA"/>
</dbReference>
<dbReference type="InterPro" id="IPR036271">
    <property type="entry name" value="Tet_transcr_reg_TetR-rel_C_sf"/>
</dbReference>
<evidence type="ECO:0000313" key="4">
    <source>
        <dbReference type="EMBL" id="BDA65327.1"/>
    </source>
</evidence>
<dbReference type="PANTHER" id="PTHR30055">
    <property type="entry name" value="HTH-TYPE TRANSCRIPTIONAL REGULATOR RUTR"/>
    <property type="match status" value="1"/>
</dbReference>
<evidence type="ECO:0000256" key="2">
    <source>
        <dbReference type="PROSITE-ProRule" id="PRU00335"/>
    </source>
</evidence>
<dbReference type="Proteomes" id="UP000824496">
    <property type="component" value="Chromosome"/>
</dbReference>
<feature type="DNA-binding region" description="H-T-H motif" evidence="2">
    <location>
        <begin position="38"/>
        <end position="57"/>
    </location>
</feature>
<dbReference type="PRINTS" id="PR00455">
    <property type="entry name" value="HTHTETR"/>
</dbReference>
<dbReference type="InterPro" id="IPR041678">
    <property type="entry name" value="TetR_C_16"/>
</dbReference>
<organism evidence="4 5">
    <name type="scientific">Actinomyces capricornis</name>
    <dbReference type="NCBI Taxonomy" id="2755559"/>
    <lineage>
        <taxon>Bacteria</taxon>
        <taxon>Bacillati</taxon>
        <taxon>Actinomycetota</taxon>
        <taxon>Actinomycetes</taxon>
        <taxon>Actinomycetales</taxon>
        <taxon>Actinomycetaceae</taxon>
        <taxon>Actinomyces</taxon>
    </lineage>
</organism>
<dbReference type="SUPFAM" id="SSF48498">
    <property type="entry name" value="Tetracyclin repressor-like, C-terminal domain"/>
    <property type="match status" value="1"/>
</dbReference>
<protein>
    <submittedName>
        <fullName evidence="4">TetR family transcriptional regulator</fullName>
    </submittedName>
</protein>
<keyword evidence="5" id="KW-1185">Reference proteome</keyword>
<dbReference type="Pfam" id="PF17920">
    <property type="entry name" value="TetR_C_16"/>
    <property type="match status" value="1"/>
</dbReference>
<reference evidence="4 5" key="1">
    <citation type="submission" date="2021-08" db="EMBL/GenBank/DDBJ databases">
        <title>Whole genome sequence of novel Actinomyces species strain MAS-1.</title>
        <authorList>
            <person name="Saito M."/>
            <person name="Kuwahara N."/>
            <person name="Takizawa T."/>
            <person name="Gotouda H."/>
            <person name="Ochiai T."/>
        </authorList>
    </citation>
    <scope>NUCLEOTIDE SEQUENCE [LARGE SCALE GENOMIC DNA]</scope>
    <source>
        <strain evidence="4 5">MAS-1</strain>
    </source>
</reference>
<dbReference type="Gene3D" id="1.10.357.10">
    <property type="entry name" value="Tetracycline Repressor, domain 2"/>
    <property type="match status" value="1"/>
</dbReference>
<keyword evidence="1 2" id="KW-0238">DNA-binding</keyword>
<sequence>MGAPVSPRGRRPAGAPDARQAILDSARTAFARDGYRASLRAVAREAGVDPALVHHYFKDRSALFLEAVVVNEAGARLDIHERLADVVALPDDELGEGIVRAFVSLWDGVGGERFAAVLRAAVEADETLGAFREFLAEGVLSVLAQRLSGDRPRLRAQLISSQLLGLGLTRWVARMDELGPLGLEEVVAVVGPTIQRYAVGDLPALSPPRT</sequence>
<proteinExistence type="predicted"/>
<dbReference type="InterPro" id="IPR001647">
    <property type="entry name" value="HTH_TetR"/>
</dbReference>